<evidence type="ECO:0000313" key="2">
    <source>
        <dbReference type="EMBL" id="CAB9504601.1"/>
    </source>
</evidence>
<feature type="compositionally biased region" description="Basic and acidic residues" evidence="1">
    <location>
        <begin position="165"/>
        <end position="176"/>
    </location>
</feature>
<dbReference type="EMBL" id="CAICTM010000201">
    <property type="protein sequence ID" value="CAB9504601.1"/>
    <property type="molecule type" value="Genomic_DNA"/>
</dbReference>
<feature type="compositionally biased region" description="Low complexity" evidence="1">
    <location>
        <begin position="1"/>
        <end position="10"/>
    </location>
</feature>
<feature type="compositionally biased region" description="Basic and acidic residues" evidence="1">
    <location>
        <begin position="124"/>
        <end position="158"/>
    </location>
</feature>
<organism evidence="2 3">
    <name type="scientific">Seminavis robusta</name>
    <dbReference type="NCBI Taxonomy" id="568900"/>
    <lineage>
        <taxon>Eukaryota</taxon>
        <taxon>Sar</taxon>
        <taxon>Stramenopiles</taxon>
        <taxon>Ochrophyta</taxon>
        <taxon>Bacillariophyta</taxon>
        <taxon>Bacillariophyceae</taxon>
        <taxon>Bacillariophycidae</taxon>
        <taxon>Naviculales</taxon>
        <taxon>Naviculaceae</taxon>
        <taxon>Seminavis</taxon>
    </lineage>
</organism>
<protein>
    <submittedName>
        <fullName evidence="2">Uncharacterized protein</fullName>
    </submittedName>
</protein>
<dbReference type="Proteomes" id="UP001153069">
    <property type="component" value="Unassembled WGS sequence"/>
</dbReference>
<evidence type="ECO:0000256" key="1">
    <source>
        <dbReference type="SAM" id="MobiDB-lite"/>
    </source>
</evidence>
<gene>
    <name evidence="2" type="ORF">SEMRO_202_G085360.1</name>
</gene>
<sequence>MMVLSAVSSPLPSPSAPTEHGVMTSGGGNGTSQWGSDEGKMRDSERERRAIASTGDASVPRSRSKRRVSADMKSSSTGGGSKSAASISQRRREQKAAGSGGGMRKSSSASNLLSRAAMGSSEQGTDKKHDRKMDLGQENVLTKDAKKANRESNLRKNQDPVGVDRPVHGDHCRKAW</sequence>
<proteinExistence type="predicted"/>
<feature type="region of interest" description="Disordered" evidence="1">
    <location>
        <begin position="1"/>
        <end position="176"/>
    </location>
</feature>
<keyword evidence="3" id="KW-1185">Reference proteome</keyword>
<name>A0A9N8DPY9_9STRA</name>
<reference evidence="2" key="1">
    <citation type="submission" date="2020-06" db="EMBL/GenBank/DDBJ databases">
        <authorList>
            <consortium name="Plant Systems Biology data submission"/>
        </authorList>
    </citation>
    <scope>NUCLEOTIDE SEQUENCE</scope>
    <source>
        <strain evidence="2">D6</strain>
    </source>
</reference>
<dbReference type="AlphaFoldDB" id="A0A9N8DPY9"/>
<evidence type="ECO:0000313" key="3">
    <source>
        <dbReference type="Proteomes" id="UP001153069"/>
    </source>
</evidence>
<comment type="caution">
    <text evidence="2">The sequence shown here is derived from an EMBL/GenBank/DDBJ whole genome shotgun (WGS) entry which is preliminary data.</text>
</comment>
<feature type="compositionally biased region" description="Low complexity" evidence="1">
    <location>
        <begin position="106"/>
        <end position="117"/>
    </location>
</feature>
<accession>A0A9N8DPY9</accession>
<feature type="compositionally biased region" description="Basic and acidic residues" evidence="1">
    <location>
        <begin position="37"/>
        <end position="50"/>
    </location>
</feature>